<name>A0A5N7BJ96_9EURO</name>
<dbReference type="AlphaFoldDB" id="A0A5N7BJ96"/>
<evidence type="ECO:0000256" key="3">
    <source>
        <dbReference type="ARBA" id="ARBA00022989"/>
    </source>
</evidence>
<gene>
    <name evidence="7" type="ORF">BDV26DRAFT_289049</name>
</gene>
<dbReference type="GO" id="GO:0016020">
    <property type="term" value="C:membrane"/>
    <property type="evidence" value="ECO:0007669"/>
    <property type="project" value="UniProtKB-SubCell"/>
</dbReference>
<evidence type="ECO:0000313" key="7">
    <source>
        <dbReference type="EMBL" id="KAE8381843.1"/>
    </source>
</evidence>
<feature type="transmembrane region" description="Helical" evidence="5">
    <location>
        <begin position="77"/>
        <end position="98"/>
    </location>
</feature>
<evidence type="ECO:0000256" key="4">
    <source>
        <dbReference type="ARBA" id="ARBA00023136"/>
    </source>
</evidence>
<dbReference type="InterPro" id="IPR008253">
    <property type="entry name" value="Marvel"/>
</dbReference>
<comment type="subcellular location">
    <subcellularLocation>
        <location evidence="1">Membrane</location>
        <topology evidence="1">Multi-pass membrane protein</topology>
    </subcellularLocation>
</comment>
<evidence type="ECO:0000313" key="8">
    <source>
        <dbReference type="Proteomes" id="UP000326198"/>
    </source>
</evidence>
<proteinExistence type="predicted"/>
<evidence type="ECO:0000256" key="2">
    <source>
        <dbReference type="ARBA" id="ARBA00022692"/>
    </source>
</evidence>
<dbReference type="Pfam" id="PF01284">
    <property type="entry name" value="MARVEL"/>
    <property type="match status" value="1"/>
</dbReference>
<feature type="transmembrane region" description="Helical" evidence="5">
    <location>
        <begin position="12"/>
        <end position="38"/>
    </location>
</feature>
<keyword evidence="2 5" id="KW-0812">Transmembrane</keyword>
<accession>A0A5N7BJ96</accession>
<reference evidence="7 8" key="1">
    <citation type="submission" date="2019-04" db="EMBL/GenBank/DDBJ databases">
        <title>Friends and foes A comparative genomics studyof 23 Aspergillus species from section Flavi.</title>
        <authorList>
            <consortium name="DOE Joint Genome Institute"/>
            <person name="Kjaerbolling I."/>
            <person name="Vesth T."/>
            <person name="Frisvad J.C."/>
            <person name="Nybo J.L."/>
            <person name="Theobald S."/>
            <person name="Kildgaard S."/>
            <person name="Isbrandt T."/>
            <person name="Kuo A."/>
            <person name="Sato A."/>
            <person name="Lyhne E.K."/>
            <person name="Kogle M.E."/>
            <person name="Wiebenga A."/>
            <person name="Kun R.S."/>
            <person name="Lubbers R.J."/>
            <person name="Makela M.R."/>
            <person name="Barry K."/>
            <person name="Chovatia M."/>
            <person name="Clum A."/>
            <person name="Daum C."/>
            <person name="Haridas S."/>
            <person name="He G."/>
            <person name="LaButti K."/>
            <person name="Lipzen A."/>
            <person name="Mondo S."/>
            <person name="Riley R."/>
            <person name="Salamov A."/>
            <person name="Simmons B.A."/>
            <person name="Magnuson J.K."/>
            <person name="Henrissat B."/>
            <person name="Mortensen U.H."/>
            <person name="Larsen T.O."/>
            <person name="Devries R.P."/>
            <person name="Grigoriev I.V."/>
            <person name="Machida M."/>
            <person name="Baker S.E."/>
            <person name="Andersen M.R."/>
        </authorList>
    </citation>
    <scope>NUCLEOTIDE SEQUENCE [LARGE SCALE GENOMIC DNA]</scope>
    <source>
        <strain evidence="7 8">IBT 29228</strain>
    </source>
</reference>
<protein>
    <recommendedName>
        <fullName evidence="6">MARVEL domain-containing protein</fullName>
    </recommendedName>
</protein>
<feature type="transmembrane region" description="Helical" evidence="5">
    <location>
        <begin position="44"/>
        <end position="65"/>
    </location>
</feature>
<keyword evidence="3 5" id="KW-1133">Transmembrane helix</keyword>
<evidence type="ECO:0000259" key="6">
    <source>
        <dbReference type="Pfam" id="PF01284"/>
    </source>
</evidence>
<evidence type="ECO:0000256" key="5">
    <source>
        <dbReference type="SAM" id="Phobius"/>
    </source>
</evidence>
<dbReference type="PANTHER" id="PTHR39608:SF2">
    <property type="entry name" value="MARVEL DOMAIN-CONTAINING PROTEIN"/>
    <property type="match status" value="1"/>
</dbReference>
<organism evidence="7 8">
    <name type="scientific">Aspergillus bertholletiae</name>
    <dbReference type="NCBI Taxonomy" id="1226010"/>
    <lineage>
        <taxon>Eukaryota</taxon>
        <taxon>Fungi</taxon>
        <taxon>Dikarya</taxon>
        <taxon>Ascomycota</taxon>
        <taxon>Pezizomycotina</taxon>
        <taxon>Eurotiomycetes</taxon>
        <taxon>Eurotiomycetidae</taxon>
        <taxon>Eurotiales</taxon>
        <taxon>Aspergillaceae</taxon>
        <taxon>Aspergillus</taxon>
        <taxon>Aspergillus subgen. Circumdati</taxon>
    </lineage>
</organism>
<evidence type="ECO:0000256" key="1">
    <source>
        <dbReference type="ARBA" id="ARBA00004141"/>
    </source>
</evidence>
<dbReference type="OrthoDB" id="20872at2759"/>
<feature type="domain" description="MARVEL" evidence="6">
    <location>
        <begin position="15"/>
        <end position="137"/>
    </location>
</feature>
<feature type="transmembrane region" description="Helical" evidence="5">
    <location>
        <begin position="125"/>
        <end position="148"/>
    </location>
</feature>
<dbReference type="PANTHER" id="PTHR39608">
    <property type="entry name" value="INTEGRAL MEMBRANE PROTEIN (AFU_ORTHOLOGUE AFUA_5G08640)"/>
    <property type="match status" value="1"/>
</dbReference>
<keyword evidence="8" id="KW-1185">Reference proteome</keyword>
<dbReference type="Proteomes" id="UP000326198">
    <property type="component" value="Unassembled WGS sequence"/>
</dbReference>
<keyword evidence="4 5" id="KW-0472">Membrane</keyword>
<sequence>MTHRDGTSDGLAFLSLFMHAIQCGSAIVVLGITAWAVQHTKSTTVIYSLVIAILTPALYAVVLIITCATRHRKGSFVPVLVFDIVFSYLWLTAFIFLARDFNQIGCRFLLWNGLTVCSRKYAAEAFSFIAFFFSLVSYLVEFAIMYTAKNDTPTKEAREVRGSDDMTTLSQNLQNVGVVP</sequence>
<dbReference type="EMBL" id="ML736167">
    <property type="protein sequence ID" value="KAE8381843.1"/>
    <property type="molecule type" value="Genomic_DNA"/>
</dbReference>